<keyword evidence="4 5" id="KW-0472">Membrane</keyword>
<dbReference type="InterPro" id="IPR008253">
    <property type="entry name" value="Marvel"/>
</dbReference>
<evidence type="ECO:0000259" key="8">
    <source>
        <dbReference type="PROSITE" id="PS51225"/>
    </source>
</evidence>
<evidence type="ECO:0000313" key="10">
    <source>
        <dbReference type="WBParaSite" id="Pan_g18235.t1"/>
    </source>
</evidence>
<feature type="transmembrane region" description="Helical" evidence="7">
    <location>
        <begin position="72"/>
        <end position="93"/>
    </location>
</feature>
<keyword evidence="2 5" id="KW-0812">Transmembrane</keyword>
<feature type="region of interest" description="Disordered" evidence="6">
    <location>
        <begin position="9"/>
        <end position="32"/>
    </location>
</feature>
<evidence type="ECO:0000256" key="2">
    <source>
        <dbReference type="ARBA" id="ARBA00022692"/>
    </source>
</evidence>
<evidence type="ECO:0000256" key="6">
    <source>
        <dbReference type="SAM" id="MobiDB-lite"/>
    </source>
</evidence>
<comment type="subcellular location">
    <subcellularLocation>
        <location evidence="1">Membrane</location>
        <topology evidence="1">Multi-pass membrane protein</topology>
    </subcellularLocation>
</comment>
<feature type="transmembrane region" description="Helical" evidence="7">
    <location>
        <begin position="192"/>
        <end position="213"/>
    </location>
</feature>
<dbReference type="PROSITE" id="PS51225">
    <property type="entry name" value="MARVEL"/>
    <property type="match status" value="1"/>
</dbReference>
<reference evidence="9" key="1">
    <citation type="journal article" date="2013" name="Genetics">
        <title>The draft genome and transcriptome of Panagrellus redivivus are shaped by the harsh demands of a free-living lifestyle.</title>
        <authorList>
            <person name="Srinivasan J."/>
            <person name="Dillman A.R."/>
            <person name="Macchietto M.G."/>
            <person name="Heikkinen L."/>
            <person name="Lakso M."/>
            <person name="Fracchia K.M."/>
            <person name="Antoshechkin I."/>
            <person name="Mortazavi A."/>
            <person name="Wong G."/>
            <person name="Sternberg P.W."/>
        </authorList>
    </citation>
    <scope>NUCLEOTIDE SEQUENCE [LARGE SCALE GENOMIC DNA]</scope>
    <source>
        <strain evidence="9">MT8872</strain>
    </source>
</reference>
<proteinExistence type="predicted"/>
<evidence type="ECO:0000256" key="7">
    <source>
        <dbReference type="SAM" id="Phobius"/>
    </source>
</evidence>
<dbReference type="Proteomes" id="UP000492821">
    <property type="component" value="Unassembled WGS sequence"/>
</dbReference>
<keyword evidence="9" id="KW-1185">Reference proteome</keyword>
<dbReference type="PANTHER" id="PTHR22776">
    <property type="entry name" value="MARVEL-CONTAINING POTENTIAL LIPID RAFT-ASSOCIATED PROTEIN"/>
    <property type="match status" value="1"/>
</dbReference>
<feature type="domain" description="MARVEL" evidence="8">
    <location>
        <begin position="65"/>
        <end position="218"/>
    </location>
</feature>
<reference evidence="10" key="2">
    <citation type="submission" date="2020-10" db="UniProtKB">
        <authorList>
            <consortium name="WormBaseParasite"/>
        </authorList>
    </citation>
    <scope>IDENTIFICATION</scope>
</reference>
<protein>
    <submittedName>
        <fullName evidence="10">MARVEL domain-containing protein</fullName>
    </submittedName>
</protein>
<feature type="compositionally biased region" description="Polar residues" evidence="6">
    <location>
        <begin position="12"/>
        <end position="32"/>
    </location>
</feature>
<sequence>MLMHPVLREKTASSGMSAQPPNARQETFTTQQPDGTFVTHTTTVREKYVEEDVIGFGPGKVNEKYCCKPPGILRIVEIILCFLIICLITSVYGPGPFKGVLAGQTMLLIFAGIAFCWTFILLATYFFNLQITHLDNLPWSLMDLLFSGFFCIFFLIFGFVEAYYSTGAWSNNCNDIGGDGIIHNGCRFIYEWGFAAFFCFINAALYGFSAFFARRKDEFNDDLS</sequence>
<keyword evidence="3 7" id="KW-1133">Transmembrane helix</keyword>
<organism evidence="9 10">
    <name type="scientific">Panagrellus redivivus</name>
    <name type="common">Microworm</name>
    <dbReference type="NCBI Taxonomy" id="6233"/>
    <lineage>
        <taxon>Eukaryota</taxon>
        <taxon>Metazoa</taxon>
        <taxon>Ecdysozoa</taxon>
        <taxon>Nematoda</taxon>
        <taxon>Chromadorea</taxon>
        <taxon>Rhabditida</taxon>
        <taxon>Tylenchina</taxon>
        <taxon>Panagrolaimomorpha</taxon>
        <taxon>Panagrolaimoidea</taxon>
        <taxon>Panagrolaimidae</taxon>
        <taxon>Panagrellus</taxon>
    </lineage>
</organism>
<feature type="transmembrane region" description="Helical" evidence="7">
    <location>
        <begin position="105"/>
        <end position="127"/>
    </location>
</feature>
<dbReference type="WBParaSite" id="Pan_g18235.t1">
    <property type="protein sequence ID" value="Pan_g18235.t1"/>
    <property type="gene ID" value="Pan_g18235"/>
</dbReference>
<evidence type="ECO:0000313" key="9">
    <source>
        <dbReference type="Proteomes" id="UP000492821"/>
    </source>
</evidence>
<dbReference type="PANTHER" id="PTHR22776:SF91">
    <property type="entry name" value="MARVEL DOMAIN-CONTAINING PROTEIN"/>
    <property type="match status" value="1"/>
</dbReference>
<dbReference type="AlphaFoldDB" id="A0A7E4ZUH2"/>
<feature type="transmembrane region" description="Helical" evidence="7">
    <location>
        <begin position="139"/>
        <end position="160"/>
    </location>
</feature>
<name>A0A7E4ZUH2_PANRE</name>
<evidence type="ECO:0000256" key="4">
    <source>
        <dbReference type="ARBA" id="ARBA00023136"/>
    </source>
</evidence>
<dbReference type="Pfam" id="PF01284">
    <property type="entry name" value="MARVEL"/>
    <property type="match status" value="1"/>
</dbReference>
<evidence type="ECO:0000256" key="1">
    <source>
        <dbReference type="ARBA" id="ARBA00004141"/>
    </source>
</evidence>
<accession>A0A7E4ZUH2</accession>
<evidence type="ECO:0000256" key="5">
    <source>
        <dbReference type="PROSITE-ProRule" id="PRU00581"/>
    </source>
</evidence>
<dbReference type="InterPro" id="IPR050578">
    <property type="entry name" value="MARVEL-CKLF_proteins"/>
</dbReference>
<evidence type="ECO:0000256" key="3">
    <source>
        <dbReference type="ARBA" id="ARBA00022989"/>
    </source>
</evidence>
<dbReference type="GO" id="GO:0016020">
    <property type="term" value="C:membrane"/>
    <property type="evidence" value="ECO:0007669"/>
    <property type="project" value="UniProtKB-SubCell"/>
</dbReference>